<reference evidence="14" key="2">
    <citation type="submission" date="2025-08" db="UniProtKB">
        <authorList>
            <consortium name="Ensembl"/>
        </authorList>
    </citation>
    <scope>IDENTIFICATION</scope>
</reference>
<keyword evidence="6" id="KW-0067">ATP-binding</keyword>
<dbReference type="PROSITE" id="PS00211">
    <property type="entry name" value="ABC_TRANSPORTER_1"/>
    <property type="match status" value="1"/>
</dbReference>
<dbReference type="InterPro" id="IPR039421">
    <property type="entry name" value="Type_1_exporter"/>
</dbReference>
<keyword evidence="7" id="KW-0571">Peptide transport</keyword>
<reference evidence="14" key="3">
    <citation type="submission" date="2025-09" db="UniProtKB">
        <authorList>
            <consortium name="Ensembl"/>
        </authorList>
    </citation>
    <scope>IDENTIFICATION</scope>
</reference>
<dbReference type="Pfam" id="PF00005">
    <property type="entry name" value="ABC_tran"/>
    <property type="match status" value="1"/>
</dbReference>
<evidence type="ECO:0008006" key="16">
    <source>
        <dbReference type="Google" id="ProtNLM"/>
    </source>
</evidence>
<reference evidence="14" key="1">
    <citation type="submission" date="2009-12" db="EMBL/GenBank/DDBJ databases">
        <title>The Genome Sequence of Anolis carolinensis (Green Anole Lizard).</title>
        <authorList>
            <consortium name="The Genome Sequencing Platform"/>
            <person name="Di Palma F."/>
            <person name="Alfoldi J."/>
            <person name="Heiman D."/>
            <person name="Young S."/>
            <person name="Grabherr M."/>
            <person name="Johnson J."/>
            <person name="Lander E.S."/>
            <person name="Lindblad-Toh K."/>
        </authorList>
    </citation>
    <scope>NUCLEOTIDE SEQUENCE [LARGE SCALE GENOMIC DNA]</scope>
    <source>
        <strain evidence="14">JBL SC #1</strain>
    </source>
</reference>
<dbReference type="PIRSF" id="PIRSF002773">
    <property type="entry name" value="ABC_prm/ATPase_B"/>
    <property type="match status" value="1"/>
</dbReference>
<feature type="transmembrane region" description="Helical" evidence="11">
    <location>
        <begin position="99"/>
        <end position="118"/>
    </location>
</feature>
<dbReference type="Gene3D" id="1.20.1560.10">
    <property type="entry name" value="ABC transporter type 1, transmembrane domain"/>
    <property type="match status" value="1"/>
</dbReference>
<dbReference type="PROSITE" id="PS50893">
    <property type="entry name" value="ABC_TRANSPORTER_2"/>
    <property type="match status" value="1"/>
</dbReference>
<dbReference type="SUPFAM" id="SSF90123">
    <property type="entry name" value="ABC transporter transmembrane region"/>
    <property type="match status" value="1"/>
</dbReference>
<dbReference type="PANTHER" id="PTHR43394:SF14">
    <property type="entry name" value="TRANSPORTER 2, ATP BINDING CASSETTE SUBFAMILY B"/>
    <property type="match status" value="1"/>
</dbReference>
<dbReference type="FunFam" id="1.20.1560.10:FF:000370">
    <property type="entry name" value="Novel protein similar to human transporter 2, ATP-binding cassette, sub-family B (MDR/TAP2)"/>
    <property type="match status" value="1"/>
</dbReference>
<evidence type="ECO:0000256" key="3">
    <source>
        <dbReference type="ARBA" id="ARBA00022448"/>
    </source>
</evidence>
<organism evidence="14 15">
    <name type="scientific">Anolis carolinensis</name>
    <name type="common">Green anole</name>
    <name type="synonym">American chameleon</name>
    <dbReference type="NCBI Taxonomy" id="28377"/>
    <lineage>
        <taxon>Eukaryota</taxon>
        <taxon>Metazoa</taxon>
        <taxon>Chordata</taxon>
        <taxon>Craniata</taxon>
        <taxon>Vertebrata</taxon>
        <taxon>Euteleostomi</taxon>
        <taxon>Lepidosauria</taxon>
        <taxon>Squamata</taxon>
        <taxon>Bifurcata</taxon>
        <taxon>Unidentata</taxon>
        <taxon>Episquamata</taxon>
        <taxon>Toxicofera</taxon>
        <taxon>Iguania</taxon>
        <taxon>Dactyloidae</taxon>
        <taxon>Anolis</taxon>
    </lineage>
</organism>
<keyword evidence="3" id="KW-0813">Transport</keyword>
<dbReference type="InterPro" id="IPR036640">
    <property type="entry name" value="ABC1_TM_sf"/>
</dbReference>
<feature type="transmembrane region" description="Helical" evidence="11">
    <location>
        <begin position="310"/>
        <end position="330"/>
    </location>
</feature>
<dbReference type="FunFam" id="3.40.50.300:FF:000140">
    <property type="entry name" value="Lipid A export ATP-binding/permease protein MsbA"/>
    <property type="match status" value="1"/>
</dbReference>
<dbReference type="InParanoid" id="H9GBR3"/>
<keyword evidence="4 11" id="KW-0812">Transmembrane</keyword>
<keyword evidence="5" id="KW-0547">Nucleotide-binding</keyword>
<feature type="transmembrane region" description="Helical" evidence="11">
    <location>
        <begin position="228"/>
        <end position="256"/>
    </location>
</feature>
<dbReference type="AlphaFoldDB" id="H9GBR3"/>
<evidence type="ECO:0000313" key="15">
    <source>
        <dbReference type="Proteomes" id="UP000001646"/>
    </source>
</evidence>
<dbReference type="InterPro" id="IPR003439">
    <property type="entry name" value="ABC_transporter-like_ATP-bd"/>
</dbReference>
<dbReference type="InterPro" id="IPR027417">
    <property type="entry name" value="P-loop_NTPase"/>
</dbReference>
<evidence type="ECO:0000313" key="14">
    <source>
        <dbReference type="Ensembl" id="ENSACAP00000006511.4"/>
    </source>
</evidence>
<evidence type="ECO:0000256" key="7">
    <source>
        <dbReference type="ARBA" id="ARBA00022856"/>
    </source>
</evidence>
<keyword evidence="15" id="KW-1185">Reference proteome</keyword>
<sequence length="747" mass="82168">MLPRLFVQASALFLCDTVFLSLLNAWWPSLALLGALAGWVEAALRLLVLGGLWGLLPLGRHSRVLLVTVATVVLLAPFYLALGRWLGDPPLLLSSAPRSWMLVGYVVGGLALLLWEVLGQGASTEKGKEGDKAAFWKVVKLFRPDALYLAGAFFFLTMAVVDRGVGPGKEPSRAVRAGRRGPGSCPAVAIPSCPGAGLRRPRGRGETFIPYYTGRLIDILNTKYDSDAFSLAILPVCLVSLGSSLSAGCRGGLFTFTVSRMVVRVRHLLFSSLMRQDVAFFQEVKTGDLTSRLSKDTTMMSRSVPLNANILLRSFIKVVGLYGFMLSVSWRLTVLSLIETPIMLATQKFYDRRHQALLLEIQDSIARSGEVVRETVSSIETVRSFATEEEESQRYDAALKETHRLKNQRDLEKAIYLLIRRLFELGLKLLLLYFGYQQILGGLITKGNLVSFILYQMEVGSYVQTLMYIYGDALSNVGAAKKVFEYLRREPSVRTEGMLAPEVLRGHVSFKNISFSYPSRPDVQVVKNVSFDLHPGEVTALVGLNGSGKSTCVALLERFFEPQSGEILLDDIPIQEYEHKYLHRQVALVGQEPILFSGSIRDNIAYGVEDCSMEEVTAAAEEANALGFIHELEGGFGADVGEKGGQLSAGQKQRLAIARALIRKPKVLVLDEATSALDVESEAAIQQSVLSRQARAVLVIAHRMQTVENAHKIVVLEGGQVVEEGTHSELLGQRGPYFRLVQRSSTD</sequence>
<dbReference type="GO" id="GO:0005524">
    <property type="term" value="F:ATP binding"/>
    <property type="evidence" value="ECO:0007669"/>
    <property type="project" value="UniProtKB-KW"/>
</dbReference>
<dbReference type="InterPro" id="IPR003593">
    <property type="entry name" value="AAA+_ATPase"/>
</dbReference>
<dbReference type="GO" id="GO:0015440">
    <property type="term" value="F:ABC-type peptide transporter activity"/>
    <property type="evidence" value="ECO:0000318"/>
    <property type="project" value="GO_Central"/>
</dbReference>
<name>H9GBR3_ANOCA</name>
<feature type="transmembrane region" description="Helical" evidence="11">
    <location>
        <begin position="64"/>
        <end position="87"/>
    </location>
</feature>
<dbReference type="PROSITE" id="PS50929">
    <property type="entry name" value="ABC_TM1F"/>
    <property type="match status" value="1"/>
</dbReference>
<dbReference type="InterPro" id="IPR017871">
    <property type="entry name" value="ABC_transporter-like_CS"/>
</dbReference>
<evidence type="ECO:0000256" key="2">
    <source>
        <dbReference type="ARBA" id="ARBA00006493"/>
    </source>
</evidence>
<dbReference type="eggNOG" id="KOG0058">
    <property type="taxonomic scope" value="Eukaryota"/>
</dbReference>
<evidence type="ECO:0000256" key="5">
    <source>
        <dbReference type="ARBA" id="ARBA00022741"/>
    </source>
</evidence>
<feature type="transmembrane region" description="Helical" evidence="11">
    <location>
        <begin position="30"/>
        <end position="52"/>
    </location>
</feature>
<evidence type="ECO:0000256" key="1">
    <source>
        <dbReference type="ARBA" id="ARBA00004127"/>
    </source>
</evidence>
<dbReference type="GO" id="GO:0042824">
    <property type="term" value="C:MHC class I peptide loading complex"/>
    <property type="evidence" value="ECO:0000318"/>
    <property type="project" value="GO_Central"/>
</dbReference>
<dbReference type="GO" id="GO:0016887">
    <property type="term" value="F:ATP hydrolysis activity"/>
    <property type="evidence" value="ECO:0007669"/>
    <property type="project" value="InterPro"/>
</dbReference>
<evidence type="ECO:0000259" key="13">
    <source>
        <dbReference type="PROSITE" id="PS50929"/>
    </source>
</evidence>
<evidence type="ECO:0000256" key="4">
    <source>
        <dbReference type="ARBA" id="ARBA00022692"/>
    </source>
</evidence>
<evidence type="ECO:0000256" key="8">
    <source>
        <dbReference type="ARBA" id="ARBA00022967"/>
    </source>
</evidence>
<evidence type="ECO:0000259" key="12">
    <source>
        <dbReference type="PROSITE" id="PS50893"/>
    </source>
</evidence>
<dbReference type="GO" id="GO:0055085">
    <property type="term" value="P:transmembrane transport"/>
    <property type="evidence" value="ECO:0000318"/>
    <property type="project" value="GO_Central"/>
</dbReference>
<evidence type="ECO:0000256" key="11">
    <source>
        <dbReference type="SAM" id="Phobius"/>
    </source>
</evidence>
<evidence type="ECO:0000256" key="10">
    <source>
        <dbReference type="ARBA" id="ARBA00023136"/>
    </source>
</evidence>
<dbReference type="Proteomes" id="UP000001646">
    <property type="component" value="Unplaced"/>
</dbReference>
<keyword evidence="8" id="KW-1278">Translocase</keyword>
<keyword evidence="7" id="KW-0653">Protein transport</keyword>
<dbReference type="Gene3D" id="3.40.50.300">
    <property type="entry name" value="P-loop containing nucleotide triphosphate hydrolases"/>
    <property type="match status" value="1"/>
</dbReference>
<dbReference type="SUPFAM" id="SSF52540">
    <property type="entry name" value="P-loop containing nucleoside triphosphate hydrolases"/>
    <property type="match status" value="1"/>
</dbReference>
<gene>
    <name evidence="14" type="primary">tap2</name>
</gene>
<comment type="similarity">
    <text evidence="2">Belongs to the ABC transporter superfamily. ABCB family. MHC peptide exporter (TC 3.A.1.209) subfamily.</text>
</comment>
<dbReference type="Pfam" id="PF00664">
    <property type="entry name" value="ABC_membrane"/>
    <property type="match status" value="1"/>
</dbReference>
<dbReference type="SMART" id="SM00382">
    <property type="entry name" value="AAA"/>
    <property type="match status" value="1"/>
</dbReference>
<feature type="transmembrane region" description="Helical" evidence="11">
    <location>
        <begin position="146"/>
        <end position="165"/>
    </location>
</feature>
<accession>H9GBR3</accession>
<proteinExistence type="inferred from homology"/>
<feature type="domain" description="ABC transporter" evidence="12">
    <location>
        <begin position="508"/>
        <end position="743"/>
    </location>
</feature>
<keyword evidence="9 11" id="KW-1133">Transmembrane helix</keyword>
<comment type="subcellular location">
    <subcellularLocation>
        <location evidence="1">Endomembrane system</location>
        <topology evidence="1">Multi-pass membrane protein</topology>
    </subcellularLocation>
</comment>
<keyword evidence="10 11" id="KW-0472">Membrane</keyword>
<feature type="domain" description="ABC transmembrane type-1" evidence="13">
    <location>
        <begin position="208"/>
        <end position="475"/>
    </location>
</feature>
<dbReference type="Bgee" id="ENSACAG00000006481">
    <property type="expression patterns" value="Expressed in liver and 9 other cell types or tissues"/>
</dbReference>
<dbReference type="STRING" id="28377.ENSACAP00000006511"/>
<evidence type="ECO:0000256" key="9">
    <source>
        <dbReference type="ARBA" id="ARBA00022989"/>
    </source>
</evidence>
<protein>
    <recommendedName>
        <fullName evidence="16">Antigen peptide transporter 2</fullName>
    </recommendedName>
</protein>
<dbReference type="HOGENOM" id="CLU_000604_84_3_1"/>
<evidence type="ECO:0000256" key="6">
    <source>
        <dbReference type="ARBA" id="ARBA00022840"/>
    </source>
</evidence>
<dbReference type="GO" id="GO:0016020">
    <property type="term" value="C:membrane"/>
    <property type="evidence" value="ECO:0000318"/>
    <property type="project" value="GO_Central"/>
</dbReference>
<dbReference type="InterPro" id="IPR011527">
    <property type="entry name" value="ABC1_TM_dom"/>
</dbReference>
<dbReference type="Ensembl" id="ENSACAT00000006656.4">
    <property type="protein sequence ID" value="ENSACAP00000006511.4"/>
    <property type="gene ID" value="ENSACAG00000006481.4"/>
</dbReference>
<dbReference type="PANTHER" id="PTHR43394">
    <property type="entry name" value="ATP-DEPENDENT PERMEASE MDL1, MITOCHONDRIAL"/>
    <property type="match status" value="1"/>
</dbReference>
<dbReference type="GeneTree" id="ENSGT00940000160499"/>